<organism evidence="2 3">
    <name type="scientific">Streptomyces cupreus</name>
    <dbReference type="NCBI Taxonomy" id="2759956"/>
    <lineage>
        <taxon>Bacteria</taxon>
        <taxon>Bacillati</taxon>
        <taxon>Actinomycetota</taxon>
        <taxon>Actinomycetes</taxon>
        <taxon>Kitasatosporales</taxon>
        <taxon>Streptomycetaceae</taxon>
        <taxon>Streptomyces</taxon>
    </lineage>
</organism>
<accession>A0A7X1J088</accession>
<feature type="region of interest" description="Disordered" evidence="1">
    <location>
        <begin position="130"/>
        <end position="171"/>
    </location>
</feature>
<comment type="caution">
    <text evidence="2">The sequence shown here is derived from an EMBL/GenBank/DDBJ whole genome shotgun (WGS) entry which is preliminary data.</text>
</comment>
<dbReference type="AlphaFoldDB" id="A0A7X1J088"/>
<evidence type="ECO:0000313" key="2">
    <source>
        <dbReference type="EMBL" id="MBC2901145.1"/>
    </source>
</evidence>
<keyword evidence="3" id="KW-1185">Reference proteome</keyword>
<protein>
    <submittedName>
        <fullName evidence="2">Uncharacterized protein</fullName>
    </submittedName>
</protein>
<proteinExistence type="predicted"/>
<name>A0A7X1J088_9ACTN</name>
<reference evidence="2 3" key="1">
    <citation type="submission" date="2020-08" db="EMBL/GenBank/DDBJ databases">
        <title>Streptomyces sp. PSKA01 genome sequencing and assembly.</title>
        <authorList>
            <person name="Mandal S."/>
            <person name="Maiti P.K."/>
            <person name="Das P."/>
        </authorList>
    </citation>
    <scope>NUCLEOTIDE SEQUENCE [LARGE SCALE GENOMIC DNA]</scope>
    <source>
        <strain evidence="2 3">PSKA01</strain>
    </source>
</reference>
<dbReference type="Proteomes" id="UP000584670">
    <property type="component" value="Unassembled WGS sequence"/>
</dbReference>
<sequence>MPSHHLPLLLTVFQHRFRRDLEAMSRFLVDDVAVGWEELGTDLLDGAPPALVAALTGGEHWPSRTLDHLITPDGSPPVRMTVTDATAIEQDLQWGYILRPHGIEVISLLHEDAGPVVDWNTDPRTVFSDSPAHWSSTAPAPVLTPVRAAPPQATPTTRPAIGSPARPAARR</sequence>
<feature type="compositionally biased region" description="Low complexity" evidence="1">
    <location>
        <begin position="144"/>
        <end position="160"/>
    </location>
</feature>
<gene>
    <name evidence="2" type="ORF">H4N64_05920</name>
</gene>
<evidence type="ECO:0000256" key="1">
    <source>
        <dbReference type="SAM" id="MobiDB-lite"/>
    </source>
</evidence>
<evidence type="ECO:0000313" key="3">
    <source>
        <dbReference type="Proteomes" id="UP000584670"/>
    </source>
</evidence>
<dbReference type="RefSeq" id="WP_186281071.1">
    <property type="nucleotide sequence ID" value="NZ_JACMSF010000004.1"/>
</dbReference>
<dbReference type="EMBL" id="JACMSF010000004">
    <property type="protein sequence ID" value="MBC2901145.1"/>
    <property type="molecule type" value="Genomic_DNA"/>
</dbReference>